<protein>
    <submittedName>
        <fullName evidence="1">Uncharacterized protein</fullName>
    </submittedName>
</protein>
<sequence length="163" mass="18623">MRFRMPKSTRSSPSFRPYKGIRQGDVGFRRFNGGYGRVLLWQKGTSNLSLTFWQMIALCFCKPLMKQPMFFYKPYNDSKHYLDLYTFNLTPLAKLVTEPHSLLKRILKVKYFPTKDVLPASTKASISFAYSGRIKIAPARYLTAGRHGTFHPCLAGSLATEAP</sequence>
<organism evidence="1 2">
    <name type="scientific">Catharanthus roseus</name>
    <name type="common">Madagascar periwinkle</name>
    <name type="synonym">Vinca rosea</name>
    <dbReference type="NCBI Taxonomy" id="4058"/>
    <lineage>
        <taxon>Eukaryota</taxon>
        <taxon>Viridiplantae</taxon>
        <taxon>Streptophyta</taxon>
        <taxon>Embryophyta</taxon>
        <taxon>Tracheophyta</taxon>
        <taxon>Spermatophyta</taxon>
        <taxon>Magnoliopsida</taxon>
        <taxon>eudicotyledons</taxon>
        <taxon>Gunneridae</taxon>
        <taxon>Pentapetalae</taxon>
        <taxon>asterids</taxon>
        <taxon>lamiids</taxon>
        <taxon>Gentianales</taxon>
        <taxon>Apocynaceae</taxon>
        <taxon>Rauvolfioideae</taxon>
        <taxon>Vinceae</taxon>
        <taxon>Catharanthinae</taxon>
        <taxon>Catharanthus</taxon>
    </lineage>
</organism>
<proteinExistence type="predicted"/>
<comment type="caution">
    <text evidence="1">The sequence shown here is derived from an EMBL/GenBank/DDBJ whole genome shotgun (WGS) entry which is preliminary data.</text>
</comment>
<evidence type="ECO:0000313" key="1">
    <source>
        <dbReference type="EMBL" id="KAI5681442.1"/>
    </source>
</evidence>
<accession>A0ACC0C927</accession>
<gene>
    <name evidence="1" type="ORF">M9H77_02670</name>
</gene>
<dbReference type="Proteomes" id="UP001060085">
    <property type="component" value="Linkage Group LG01"/>
</dbReference>
<dbReference type="EMBL" id="CM044701">
    <property type="protein sequence ID" value="KAI5681442.1"/>
    <property type="molecule type" value="Genomic_DNA"/>
</dbReference>
<evidence type="ECO:0000313" key="2">
    <source>
        <dbReference type="Proteomes" id="UP001060085"/>
    </source>
</evidence>
<name>A0ACC0C927_CATRO</name>
<reference evidence="2" key="1">
    <citation type="journal article" date="2023" name="Nat. Plants">
        <title>Single-cell RNA sequencing provides a high-resolution roadmap for understanding the multicellular compartmentation of specialized metabolism.</title>
        <authorList>
            <person name="Sun S."/>
            <person name="Shen X."/>
            <person name="Li Y."/>
            <person name="Li Y."/>
            <person name="Wang S."/>
            <person name="Li R."/>
            <person name="Zhang H."/>
            <person name="Shen G."/>
            <person name="Guo B."/>
            <person name="Wei J."/>
            <person name="Xu J."/>
            <person name="St-Pierre B."/>
            <person name="Chen S."/>
            <person name="Sun C."/>
        </authorList>
    </citation>
    <scope>NUCLEOTIDE SEQUENCE [LARGE SCALE GENOMIC DNA]</scope>
</reference>
<keyword evidence="2" id="KW-1185">Reference proteome</keyword>